<feature type="region of interest" description="Disordered" evidence="1">
    <location>
        <begin position="84"/>
        <end position="118"/>
    </location>
</feature>
<accession>A0ABQ4IE36</accession>
<reference evidence="2 3" key="1">
    <citation type="submission" date="2021-01" db="EMBL/GenBank/DDBJ databases">
        <title>Whole genome shotgun sequence of Verrucosispora gifhornensis NBRC 16317.</title>
        <authorList>
            <person name="Komaki H."/>
            <person name="Tamura T."/>
        </authorList>
    </citation>
    <scope>NUCLEOTIDE SEQUENCE [LARGE SCALE GENOMIC DNA]</scope>
    <source>
        <strain evidence="2 3">NBRC 16317</strain>
    </source>
</reference>
<keyword evidence="3" id="KW-1185">Reference proteome</keyword>
<evidence type="ECO:0000313" key="3">
    <source>
        <dbReference type="Proteomes" id="UP000647860"/>
    </source>
</evidence>
<organism evidence="2 3">
    <name type="scientific">Micromonospora gifhornensis</name>
    <dbReference type="NCBI Taxonomy" id="84594"/>
    <lineage>
        <taxon>Bacteria</taxon>
        <taxon>Bacillati</taxon>
        <taxon>Actinomycetota</taxon>
        <taxon>Actinomycetes</taxon>
        <taxon>Micromonosporales</taxon>
        <taxon>Micromonosporaceae</taxon>
        <taxon>Micromonospora</taxon>
    </lineage>
</organism>
<comment type="caution">
    <text evidence="2">The sequence shown here is derived from an EMBL/GenBank/DDBJ whole genome shotgun (WGS) entry which is preliminary data.</text>
</comment>
<name>A0ABQ4IE36_9ACTN</name>
<evidence type="ECO:0000256" key="1">
    <source>
        <dbReference type="SAM" id="MobiDB-lite"/>
    </source>
</evidence>
<sequence length="129" mass="13227">MVDAVAVGPVASATPPTLSTSSAAIAAGPKIDLGLTIMLLRLRVAPDARKVPLHRWWWSMSSPCSAYPSDTDVPTADPGAAVIHSVAPGRDPRRPSVGVAVSPTRRNPGPALGASSVCPAPARTVSCER</sequence>
<gene>
    <name evidence="2" type="ORF">Vgi01_28580</name>
</gene>
<dbReference type="EMBL" id="BOPA01000019">
    <property type="protein sequence ID" value="GIJ16174.1"/>
    <property type="molecule type" value="Genomic_DNA"/>
</dbReference>
<evidence type="ECO:0000313" key="2">
    <source>
        <dbReference type="EMBL" id="GIJ16174.1"/>
    </source>
</evidence>
<protein>
    <submittedName>
        <fullName evidence="2">Uncharacterized protein</fullName>
    </submittedName>
</protein>
<proteinExistence type="predicted"/>
<dbReference type="Proteomes" id="UP000647860">
    <property type="component" value="Unassembled WGS sequence"/>
</dbReference>